<proteinExistence type="predicted"/>
<evidence type="ECO:0000313" key="4">
    <source>
        <dbReference type="Proteomes" id="UP000284824"/>
    </source>
</evidence>
<evidence type="ECO:0000256" key="2">
    <source>
        <dbReference type="SAM" id="SignalP"/>
    </source>
</evidence>
<sequence>MALKRLQLLLTVASVLLTVIVLAPPAGAAPEQSVARIKLDEAGVKDITQTPEGQTGVTSFRQRATTSDDPSMKRAAPSIQAQSFRVLKVDLPRWATTGKSVSTNSVPTMTVVAPADVPLSDMTVVVAKGAGSPVASHPEVSSTKPDSIWTDLEVNITPPPVDSGEESGKASVAADTYPYTYHHNCFGRQYDPSWGSLAWFDVCWEFTIQKYDGNPDWNYYSRYHFGTCKTETNILMYKCGIGGERNGGGTISGWRGWAPKQDTTSNCRQIGISVPLYGGLSMSGSYNHCERSDIIKYDAPATFSHYWTSGGNAIHSDDRAVEYQVSWYVPQGGAGATFRAWSPMEVYQNPCAPETC</sequence>
<feature type="region of interest" description="Disordered" evidence="1">
    <location>
        <begin position="49"/>
        <end position="75"/>
    </location>
</feature>
<dbReference type="EMBL" id="SAUN01000001">
    <property type="protein sequence ID" value="RVX44882.1"/>
    <property type="molecule type" value="Genomic_DNA"/>
</dbReference>
<accession>A0A438MGC8</accession>
<feature type="chain" id="PRO_5019394794" evidence="2">
    <location>
        <begin position="29"/>
        <end position="356"/>
    </location>
</feature>
<feature type="compositionally biased region" description="Polar residues" evidence="1">
    <location>
        <begin position="49"/>
        <end position="69"/>
    </location>
</feature>
<dbReference type="AlphaFoldDB" id="A0A438MGC8"/>
<comment type="caution">
    <text evidence="3">The sequence shown here is derived from an EMBL/GenBank/DDBJ whole genome shotgun (WGS) entry which is preliminary data.</text>
</comment>
<keyword evidence="4" id="KW-1185">Reference proteome</keyword>
<reference evidence="3 4" key="1">
    <citation type="submission" date="2019-01" db="EMBL/GenBank/DDBJ databases">
        <title>Sequencing the genomes of 1000 actinobacteria strains.</title>
        <authorList>
            <person name="Klenk H.-P."/>
        </authorList>
    </citation>
    <scope>NUCLEOTIDE SEQUENCE [LARGE SCALE GENOMIC DNA]</scope>
    <source>
        <strain evidence="3 4">DSM 43925</strain>
    </source>
</reference>
<gene>
    <name evidence="3" type="ORF">EDD27_7646</name>
</gene>
<organism evidence="3 4">
    <name type="scientific">Nonomuraea polychroma</name>
    <dbReference type="NCBI Taxonomy" id="46176"/>
    <lineage>
        <taxon>Bacteria</taxon>
        <taxon>Bacillati</taxon>
        <taxon>Actinomycetota</taxon>
        <taxon>Actinomycetes</taxon>
        <taxon>Streptosporangiales</taxon>
        <taxon>Streptosporangiaceae</taxon>
        <taxon>Nonomuraea</taxon>
    </lineage>
</organism>
<dbReference type="OrthoDB" id="9850023at2"/>
<keyword evidence="2" id="KW-0732">Signal</keyword>
<name>A0A438MGC8_9ACTN</name>
<evidence type="ECO:0000313" key="3">
    <source>
        <dbReference type="EMBL" id="RVX44882.1"/>
    </source>
</evidence>
<feature type="signal peptide" evidence="2">
    <location>
        <begin position="1"/>
        <end position="28"/>
    </location>
</feature>
<protein>
    <submittedName>
        <fullName evidence="3">Uncharacterized protein</fullName>
    </submittedName>
</protein>
<evidence type="ECO:0000256" key="1">
    <source>
        <dbReference type="SAM" id="MobiDB-lite"/>
    </source>
</evidence>
<dbReference type="RefSeq" id="WP_127936590.1">
    <property type="nucleotide sequence ID" value="NZ_SAUN01000001.1"/>
</dbReference>
<dbReference type="Proteomes" id="UP000284824">
    <property type="component" value="Unassembled WGS sequence"/>
</dbReference>